<organism evidence="1 2">
    <name type="scientific">Colletotrichum zoysiae</name>
    <dbReference type="NCBI Taxonomy" id="1216348"/>
    <lineage>
        <taxon>Eukaryota</taxon>
        <taxon>Fungi</taxon>
        <taxon>Dikarya</taxon>
        <taxon>Ascomycota</taxon>
        <taxon>Pezizomycotina</taxon>
        <taxon>Sordariomycetes</taxon>
        <taxon>Hypocreomycetidae</taxon>
        <taxon>Glomerellales</taxon>
        <taxon>Glomerellaceae</taxon>
        <taxon>Colletotrichum</taxon>
        <taxon>Colletotrichum graminicola species complex</taxon>
    </lineage>
</organism>
<accession>A0AAD9HBN7</accession>
<evidence type="ECO:0000313" key="1">
    <source>
        <dbReference type="EMBL" id="KAK2025149.1"/>
    </source>
</evidence>
<name>A0AAD9HBN7_9PEZI</name>
<dbReference type="EMBL" id="MU842944">
    <property type="protein sequence ID" value="KAK2025149.1"/>
    <property type="molecule type" value="Genomic_DNA"/>
</dbReference>
<evidence type="ECO:0000313" key="2">
    <source>
        <dbReference type="Proteomes" id="UP001232148"/>
    </source>
</evidence>
<proteinExistence type="predicted"/>
<comment type="caution">
    <text evidence="1">The sequence shown here is derived from an EMBL/GenBank/DDBJ whole genome shotgun (WGS) entry which is preliminary data.</text>
</comment>
<keyword evidence="2" id="KW-1185">Reference proteome</keyword>
<reference evidence="1" key="1">
    <citation type="submission" date="2021-06" db="EMBL/GenBank/DDBJ databases">
        <title>Comparative genomics, transcriptomics and evolutionary studies reveal genomic signatures of adaptation to plant cell wall in hemibiotrophic fungi.</title>
        <authorList>
            <consortium name="DOE Joint Genome Institute"/>
            <person name="Baroncelli R."/>
            <person name="Diaz J.F."/>
            <person name="Benocci T."/>
            <person name="Peng M."/>
            <person name="Battaglia E."/>
            <person name="Haridas S."/>
            <person name="Andreopoulos W."/>
            <person name="Labutti K."/>
            <person name="Pangilinan J."/>
            <person name="Floch G.L."/>
            <person name="Makela M.R."/>
            <person name="Henrissat B."/>
            <person name="Grigoriev I.V."/>
            <person name="Crouch J.A."/>
            <person name="De Vries R.P."/>
            <person name="Sukno S.A."/>
            <person name="Thon M.R."/>
        </authorList>
    </citation>
    <scope>NUCLEOTIDE SEQUENCE</scope>
    <source>
        <strain evidence="1">MAFF235873</strain>
    </source>
</reference>
<sequence length="185" mass="20412">MNTHNTHTRTHTWSNQNRDCQRTPSVIIISHRVINAGPNRKCLSLVCISLQLPAVHPCTLLGIYLNFSRLSEYEPGVPCHGQVRVPGQVHPERKRSSGFFSILTACLGARRSKTLRVAVSIRKKPVRGKGPLFDASPRNSPKVLVRTFLCCCYVARGSYCGLRCTGIRISRAGNLLGGGGGRHRQ</sequence>
<gene>
    <name evidence="1" type="ORF">LX32DRAFT_68664</name>
</gene>
<protein>
    <submittedName>
        <fullName evidence="1">Uncharacterized protein</fullName>
    </submittedName>
</protein>
<dbReference type="AlphaFoldDB" id="A0AAD9HBN7"/>
<dbReference type="Proteomes" id="UP001232148">
    <property type="component" value="Unassembled WGS sequence"/>
</dbReference>